<evidence type="ECO:0000256" key="4">
    <source>
        <dbReference type="ARBA" id="ARBA00022989"/>
    </source>
</evidence>
<evidence type="ECO:0000256" key="8">
    <source>
        <dbReference type="SAM" id="Phobius"/>
    </source>
</evidence>
<dbReference type="InterPro" id="IPR052192">
    <property type="entry name" value="Insect_Ionotropic_Sensory_Rcpt"/>
</dbReference>
<dbReference type="SUPFAM" id="SSF53850">
    <property type="entry name" value="Periplasmic binding protein-like II"/>
    <property type="match status" value="1"/>
</dbReference>
<keyword evidence="6" id="KW-0675">Receptor</keyword>
<organism evidence="9 10">
    <name type="scientific">Amblyomma americanum</name>
    <name type="common">Lone star tick</name>
    <dbReference type="NCBI Taxonomy" id="6943"/>
    <lineage>
        <taxon>Eukaryota</taxon>
        <taxon>Metazoa</taxon>
        <taxon>Ecdysozoa</taxon>
        <taxon>Arthropoda</taxon>
        <taxon>Chelicerata</taxon>
        <taxon>Arachnida</taxon>
        <taxon>Acari</taxon>
        <taxon>Parasitiformes</taxon>
        <taxon>Ixodida</taxon>
        <taxon>Ixodoidea</taxon>
        <taxon>Ixodidae</taxon>
        <taxon>Amblyomminae</taxon>
        <taxon>Amblyomma</taxon>
    </lineage>
</organism>
<evidence type="ECO:0000256" key="3">
    <source>
        <dbReference type="ARBA" id="ARBA00022692"/>
    </source>
</evidence>
<dbReference type="Proteomes" id="UP001321473">
    <property type="component" value="Unassembled WGS sequence"/>
</dbReference>
<reference evidence="9 10" key="1">
    <citation type="journal article" date="2023" name="Arcadia Sci">
        <title>De novo assembly of a long-read Amblyomma americanum tick genome.</title>
        <authorList>
            <person name="Chou S."/>
            <person name="Poskanzer K.E."/>
            <person name="Rollins M."/>
            <person name="Thuy-Boun P.S."/>
        </authorList>
    </citation>
    <scope>NUCLEOTIDE SEQUENCE [LARGE SCALE GENOMIC DNA]</scope>
    <source>
        <strain evidence="9">F_SG_1</strain>
        <tissue evidence="9">Salivary glands</tissue>
    </source>
</reference>
<keyword evidence="4 8" id="KW-1133">Transmembrane helix</keyword>
<evidence type="ECO:0000256" key="1">
    <source>
        <dbReference type="ARBA" id="ARBA00004651"/>
    </source>
</evidence>
<sequence length="452" mass="51187">MAVKVLLERVIHGMGTNSMVHVICLLSERTFKTSISKQEFELLGPKSATRAKCTGVTTLAKWPVTGNATSVVVRPPATEERSNELFLACSETKVDGQKHLRFIRPGELEGLRMIVRYLNITHLRAAIAPLPFTPNKKFPKDGTLTGLLVHGKADVSFFHTVITEPRAFAADFVFPIRYEKFAYMFPSPRVYTSGFAALRIFSLPVWTLLGASLLFLTALLRALTYVHKCKSDPGFVVLALFLGQDTDRSLTRQRKASVRSFLATLHFLCFMVSYSFTGGYISYLNLRGHEPVPDTTDKLFEMLKSGRIEPCLGRNTFINVTLANPSSRMVKRLHDTVADWSPFFTTSMHECARRTVQRRAVMFSSFQNLERFVYSHKGHVQISSEYIQDYTPMGYVLPKASPYKEVLHSMYHYPCRETPGAPRPLFIAFYSTDGTGHLSQHNRRVLRTRLHS</sequence>
<keyword evidence="2" id="KW-1003">Cell membrane</keyword>
<gene>
    <name evidence="9" type="ORF">V5799_005148</name>
</gene>
<comment type="subcellular location">
    <subcellularLocation>
        <location evidence="1">Cell membrane</location>
        <topology evidence="1">Multi-pass membrane protein</topology>
    </subcellularLocation>
</comment>
<dbReference type="GO" id="GO:0005886">
    <property type="term" value="C:plasma membrane"/>
    <property type="evidence" value="ECO:0007669"/>
    <property type="project" value="UniProtKB-SubCell"/>
</dbReference>
<evidence type="ECO:0000256" key="6">
    <source>
        <dbReference type="ARBA" id="ARBA00023170"/>
    </source>
</evidence>
<feature type="transmembrane region" description="Helical" evidence="8">
    <location>
        <begin position="196"/>
        <end position="220"/>
    </location>
</feature>
<evidence type="ECO:0000256" key="2">
    <source>
        <dbReference type="ARBA" id="ARBA00022475"/>
    </source>
</evidence>
<dbReference type="EMBL" id="JARKHS020024539">
    <property type="protein sequence ID" value="KAK8768072.1"/>
    <property type="molecule type" value="Genomic_DNA"/>
</dbReference>
<dbReference type="PANTHER" id="PTHR42643">
    <property type="entry name" value="IONOTROPIC RECEPTOR 20A-RELATED"/>
    <property type="match status" value="1"/>
</dbReference>
<dbReference type="PANTHER" id="PTHR42643:SF38">
    <property type="entry name" value="IONOTROPIC RECEPTOR 100A"/>
    <property type="match status" value="1"/>
</dbReference>
<keyword evidence="3 8" id="KW-0812">Transmembrane</keyword>
<proteinExistence type="predicted"/>
<evidence type="ECO:0000256" key="5">
    <source>
        <dbReference type="ARBA" id="ARBA00023136"/>
    </source>
</evidence>
<feature type="transmembrane region" description="Helical" evidence="8">
    <location>
        <begin position="261"/>
        <end position="283"/>
    </location>
</feature>
<dbReference type="AlphaFoldDB" id="A0AAQ4E032"/>
<name>A0AAQ4E032_AMBAM</name>
<accession>A0AAQ4E032</accession>
<comment type="caution">
    <text evidence="9">The sequence shown here is derived from an EMBL/GenBank/DDBJ whole genome shotgun (WGS) entry which is preliminary data.</text>
</comment>
<evidence type="ECO:0000313" key="9">
    <source>
        <dbReference type="EMBL" id="KAK8768072.1"/>
    </source>
</evidence>
<evidence type="ECO:0000313" key="10">
    <source>
        <dbReference type="Proteomes" id="UP001321473"/>
    </source>
</evidence>
<evidence type="ECO:0000256" key="7">
    <source>
        <dbReference type="ARBA" id="ARBA00023180"/>
    </source>
</evidence>
<keyword evidence="10" id="KW-1185">Reference proteome</keyword>
<protein>
    <submittedName>
        <fullName evidence="9">Uncharacterized protein</fullName>
    </submittedName>
</protein>
<keyword evidence="7" id="KW-0325">Glycoprotein</keyword>
<keyword evidence="5 8" id="KW-0472">Membrane</keyword>